<evidence type="ECO:0000256" key="3">
    <source>
        <dbReference type="ARBA" id="ARBA00023163"/>
    </source>
</evidence>
<feature type="compositionally biased region" description="Polar residues" evidence="5">
    <location>
        <begin position="117"/>
        <end position="132"/>
    </location>
</feature>
<keyword evidence="2" id="KW-0805">Transcription regulation</keyword>
<feature type="region of interest" description="Disordered" evidence="5">
    <location>
        <begin position="117"/>
        <end position="253"/>
    </location>
</feature>
<evidence type="ECO:0000256" key="1">
    <source>
        <dbReference type="ARBA" id="ARBA00004123"/>
    </source>
</evidence>
<feature type="compositionally biased region" description="Polar residues" evidence="5">
    <location>
        <begin position="7"/>
        <end position="26"/>
    </location>
</feature>
<sequence>MEENGNCKENTSGSLQQNMQLKSQENVPNLSSNLICTPPPSKYGSDYFFTPQTVSKSGVYSDIGNNEVVCTADTPVARPKSPFNKVTASTELSTINFGDINIGNSDMTFPSTSIQTTPASSLSSCFKTPTGPSSLSRVSVVTSVPESATSSQIRSEEGRHESRKPARQNITKKIKDSLIRRREKYKSPVKKFISRLQGRGVKRSPSKNNPVKPKRRKRLSGVKELGTKNVGDSSEGEYADNDMSDDDSSDEHWEIMEESETEMDRKLEENASKCNLTAVNVKNILHQVITNEAVVAMVKNTLMSEEQSPEDKDILYEPKMTRAKMKEVLEKEGEGHRPWPLTPIKETKSKATSFLELELPDDEEDEEYNPEKDKELGSLSDEDSESVASSQSHFGSPCPRTPITPRSRLSDLDTTPSVRGDDDSLLSPMGPPTSSLSLSSQRQNLGQKFNQAMEEHERKQREEETIALRTRSKFSLTDTSLTELEQNFVAPDITADMYDTNCNDSEWQMFLQSLVVPTENEDTNDGCDDETNDPEYDYLEDINEEENIDKEEIRCDRAVRVSKREMNELMDELFEAYEDLDLIEEKEKEVMKMKVLNNMMSSKKTKSSGSVANYLKITDQERIQIDDQMRKHVQLLSQSYVLGLDDPEHHKDLINHSKFLINELDRFSKSNTPIISHSSAYKACNLDDAVRLVNENINYTPDVKPTKSKKRSCLSERQGSSIAGSDKSLGYLISKHYLTLSKQQKDEIYDIIGAKEGKTVSDPSVLLQRSTLPNLSEFQKDLIWNSSIFIHPELLPHGKLQVTPQTKKNKRVSFTEAEDNLLAIGMDEFKKLPLYRQLIQKFLVPCKTDEQIKIRIKNLGANKTQDNAVKFYKKNKTLPKFIRYTDPFSFSQIKPPRDQSQTYQPTWCKELKIKEIILSNEKEDENSGIKRSSSVNIPVPNSDGDDKDEEKSQSAPVTPSQRTMTDRPQPLTAIKVISHEIDDMDSGLSNMSWPSPTKLRKAISSNKSERLQLCKSPGFIPLHPGMSDVESGPKSPINVRILDRDNIGSPSPLVCDNLNHNSDGKPSSISSVPPSVVITLGNNVNSLVTCIGTTNSFSFTNTRTTSVSGTVNYIKNPMTNIDTVNSLNVFNTMPITSVGNSLTNLVTTDQTDGSFSFPKALTTPNVGVANNNAGSGPGVMVESSTNNFCILTSPCSSGTSTSKSNVTSFTNIVSMTSEPKEQLMSVNQLKNVTTGVSQLKNVTAGVSQLKSVKTGVSQLKSVTTESNNSNITCVFPVSGNDQSQNSVPFLTNPTAGIINRDNTSGDDRKNTITSSGGMQANELALSLTSQNSKTDLIESELSDNHTISKPEMKSEILIPQPSVITGPFCSSTVGVKVPSKSLNTVSVVNTKSVNLVINNSDIDRNTNTNAITTKERDNSSSECPTATDENIVKLNQGTISVPLSQTDPQKILTFTTNADAFFATSLPFESYSSTNHHTGSVVCSTSSEIVMTTTLTTSGTGTMVTSVSNSITSMSSSVTESMSNIYEDGMRTPEKENMPLHNLSTPESCTSLSSFVPSLENTPAKYQQIQETTPKKSTPSPHFRPIAPKPNTPPPTLQLDIPKRSRGKRSSPRKISFQQQARAICPKGFVIKTYVSPSKTAASSIKNRVLRRGIKILPTPLDMPKKKLHITVKPSKGKKLQEVEEEGVLSRNDTASEYDTMESEYMSDDNVDENTTDTAKTSKGSARKNQKNRKSRRKRNSDSCKSLESDDTQSETEEMSQDDSQNEEENLDDEDHMATLMAASTTIGFASKKLNSKEIKDNRSKAKKRKDATLAMLASNLLRTDPHKDDRDTAFAQSYLNKAREVLKDDIDRYEKFLKILYDFGKSELSPVELYKGFEGSTCTLSRPC</sequence>
<proteinExistence type="predicted"/>
<gene>
    <name evidence="6" type="ORF">KUTeg_017812</name>
</gene>
<feature type="compositionally biased region" description="Acidic residues" evidence="5">
    <location>
        <begin position="1699"/>
        <end position="1715"/>
    </location>
</feature>
<evidence type="ECO:0000256" key="5">
    <source>
        <dbReference type="SAM" id="MobiDB-lite"/>
    </source>
</evidence>
<feature type="compositionally biased region" description="Basic residues" evidence="5">
    <location>
        <begin position="1725"/>
        <end position="1739"/>
    </location>
</feature>
<accession>A0ABQ9EHK7</accession>
<keyword evidence="7" id="KW-1185">Reference proteome</keyword>
<keyword evidence="3" id="KW-0804">Transcription</keyword>
<feature type="compositionally biased region" description="Low complexity" evidence="5">
    <location>
        <begin position="425"/>
        <end position="440"/>
    </location>
</feature>
<evidence type="ECO:0000256" key="2">
    <source>
        <dbReference type="ARBA" id="ARBA00023015"/>
    </source>
</evidence>
<evidence type="ECO:0000313" key="6">
    <source>
        <dbReference type="EMBL" id="KAJ8304229.1"/>
    </source>
</evidence>
<feature type="compositionally biased region" description="Polar residues" evidence="5">
    <location>
        <begin position="1542"/>
        <end position="1554"/>
    </location>
</feature>
<feature type="compositionally biased region" description="Polar residues" evidence="5">
    <location>
        <begin position="953"/>
        <end position="963"/>
    </location>
</feature>
<feature type="compositionally biased region" description="Basic residues" evidence="5">
    <location>
        <begin position="181"/>
        <end position="193"/>
    </location>
</feature>
<feature type="region of interest" description="Disordered" evidence="5">
    <location>
        <begin position="1"/>
        <end position="26"/>
    </location>
</feature>
<feature type="compositionally biased region" description="Acidic residues" evidence="5">
    <location>
        <begin position="1749"/>
        <end position="1772"/>
    </location>
</feature>
<feature type="region of interest" description="Disordered" evidence="5">
    <location>
        <begin position="1672"/>
        <end position="1772"/>
    </location>
</feature>
<dbReference type="EMBL" id="JARBDR010000903">
    <property type="protein sequence ID" value="KAJ8304229.1"/>
    <property type="molecule type" value="Genomic_DNA"/>
</dbReference>
<evidence type="ECO:0008006" key="8">
    <source>
        <dbReference type="Google" id="ProtNLM"/>
    </source>
</evidence>
<dbReference type="PANTHER" id="PTHR16088">
    <property type="entry name" value="YY1 ASSOCIATED PROTEIN-RELATED"/>
    <property type="match status" value="1"/>
</dbReference>
<comment type="subcellular location">
    <subcellularLocation>
        <location evidence="1">Nucleus</location>
    </subcellularLocation>
</comment>
<dbReference type="Proteomes" id="UP001217089">
    <property type="component" value="Unassembled WGS sequence"/>
</dbReference>
<feature type="compositionally biased region" description="Acidic residues" evidence="5">
    <location>
        <begin position="358"/>
        <end position="368"/>
    </location>
</feature>
<feature type="compositionally biased region" description="Basic and acidic residues" evidence="5">
    <location>
        <begin position="154"/>
        <end position="164"/>
    </location>
</feature>
<evidence type="ECO:0000256" key="4">
    <source>
        <dbReference type="ARBA" id="ARBA00023242"/>
    </source>
</evidence>
<evidence type="ECO:0000313" key="7">
    <source>
        <dbReference type="Proteomes" id="UP001217089"/>
    </source>
</evidence>
<feature type="compositionally biased region" description="Polar residues" evidence="5">
    <location>
        <begin position="1566"/>
        <end position="1580"/>
    </location>
</feature>
<feature type="compositionally biased region" description="Low complexity" evidence="5">
    <location>
        <begin position="133"/>
        <end position="144"/>
    </location>
</feature>
<feature type="compositionally biased region" description="Pro residues" evidence="5">
    <location>
        <begin position="1587"/>
        <end position="1596"/>
    </location>
</feature>
<feature type="region of interest" description="Disordered" evidence="5">
    <location>
        <begin position="1566"/>
        <end position="1619"/>
    </location>
</feature>
<dbReference type="SUPFAM" id="SSF47762">
    <property type="entry name" value="PAH2 domain"/>
    <property type="match status" value="1"/>
</dbReference>
<feature type="region of interest" description="Disordered" evidence="5">
    <location>
        <begin position="329"/>
        <end position="443"/>
    </location>
</feature>
<keyword evidence="4" id="KW-0539">Nucleus</keyword>
<comment type="caution">
    <text evidence="6">The sequence shown here is derived from an EMBL/GenBank/DDBJ whole genome shotgun (WGS) entry which is preliminary data.</text>
</comment>
<feature type="region of interest" description="Disordered" evidence="5">
    <location>
        <begin position="922"/>
        <end position="970"/>
    </location>
</feature>
<name>A0ABQ9EHK7_TEGGR</name>
<dbReference type="PANTHER" id="PTHR16088:SF3">
    <property type="entry name" value="GON-4-LIKE PROTEIN"/>
    <property type="match status" value="1"/>
</dbReference>
<feature type="compositionally biased region" description="Acidic residues" evidence="5">
    <location>
        <begin position="234"/>
        <end position="249"/>
    </location>
</feature>
<feature type="region of interest" description="Disordered" evidence="5">
    <location>
        <begin position="1531"/>
        <end position="1554"/>
    </location>
</feature>
<dbReference type="InterPro" id="IPR052435">
    <property type="entry name" value="YY1-Transcr_Regul"/>
</dbReference>
<organism evidence="6 7">
    <name type="scientific">Tegillarca granosa</name>
    <name type="common">Malaysian cockle</name>
    <name type="synonym">Anadara granosa</name>
    <dbReference type="NCBI Taxonomy" id="220873"/>
    <lineage>
        <taxon>Eukaryota</taxon>
        <taxon>Metazoa</taxon>
        <taxon>Spiralia</taxon>
        <taxon>Lophotrochozoa</taxon>
        <taxon>Mollusca</taxon>
        <taxon>Bivalvia</taxon>
        <taxon>Autobranchia</taxon>
        <taxon>Pteriomorphia</taxon>
        <taxon>Arcoida</taxon>
        <taxon>Arcoidea</taxon>
        <taxon>Arcidae</taxon>
        <taxon>Tegillarca</taxon>
    </lineage>
</organism>
<dbReference type="InterPro" id="IPR036600">
    <property type="entry name" value="PAH_sf"/>
</dbReference>
<protein>
    <recommendedName>
        <fullName evidence="8">GON-4-like protein</fullName>
    </recommendedName>
</protein>
<reference evidence="6 7" key="1">
    <citation type="submission" date="2022-12" db="EMBL/GenBank/DDBJ databases">
        <title>Chromosome-level genome of Tegillarca granosa.</title>
        <authorList>
            <person name="Kim J."/>
        </authorList>
    </citation>
    <scope>NUCLEOTIDE SEQUENCE [LARGE SCALE GENOMIC DNA]</scope>
    <source>
        <strain evidence="6">Teg-2019</strain>
        <tissue evidence="6">Adductor muscle</tissue>
    </source>
</reference>